<sequence>MRLQTEREKIVKYLNLLLEKGLTKGTGGNISIYNEKEGLVAISPSSVAYHTMEMEDVFVVDLEGNIIEGNPKYRPSSEIEMHLKMYRERKDIRAFIHTHAIYCTTISCLRESLRAVDYMIAIAGTHEIKCAEYAMFGTEELAQNAFEAMRGAKACLLANHGVNVGAEDIENAFAITEYVEFCAELYVKAKSIGEPVILSKEEIEKHIMKFGSYCKV</sequence>
<dbReference type="Proteomes" id="UP000003120">
    <property type="component" value="Unassembled WGS sequence"/>
</dbReference>
<keyword evidence="1" id="KW-0479">Metal-binding</keyword>
<dbReference type="SMART" id="SM01007">
    <property type="entry name" value="Aldolase_II"/>
    <property type="match status" value="1"/>
</dbReference>
<gene>
    <name evidence="4" type="ORF">HMPREF1127_0397</name>
</gene>
<dbReference type="GO" id="GO:0046872">
    <property type="term" value="F:metal ion binding"/>
    <property type="evidence" value="ECO:0007669"/>
    <property type="project" value="UniProtKB-KW"/>
</dbReference>
<dbReference type="GO" id="GO:0019323">
    <property type="term" value="P:pentose catabolic process"/>
    <property type="evidence" value="ECO:0007669"/>
    <property type="project" value="TreeGrafter"/>
</dbReference>
<evidence type="ECO:0000313" key="4">
    <source>
        <dbReference type="EMBL" id="EJU18901.1"/>
    </source>
</evidence>
<feature type="domain" description="Class II aldolase/adducin N-terminal" evidence="3">
    <location>
        <begin position="8"/>
        <end position="187"/>
    </location>
</feature>
<dbReference type="Pfam" id="PF00596">
    <property type="entry name" value="Aldolase_II"/>
    <property type="match status" value="1"/>
</dbReference>
<evidence type="ECO:0000259" key="3">
    <source>
        <dbReference type="SMART" id="SM01007"/>
    </source>
</evidence>
<dbReference type="InterPro" id="IPR036409">
    <property type="entry name" value="Aldolase_II/adducin_N_sf"/>
</dbReference>
<evidence type="ECO:0000313" key="5">
    <source>
        <dbReference type="Proteomes" id="UP000003120"/>
    </source>
</evidence>
<keyword evidence="2" id="KW-0456">Lyase</keyword>
<accession>A0AAN3VXP0</accession>
<dbReference type="PANTHER" id="PTHR22789">
    <property type="entry name" value="FUCULOSE PHOSPHATE ALDOLASE"/>
    <property type="match status" value="1"/>
</dbReference>
<dbReference type="GeneID" id="75076217"/>
<dbReference type="PANTHER" id="PTHR22789:SF0">
    <property type="entry name" value="3-OXO-TETRONATE 4-PHOSPHATE DECARBOXYLASE-RELATED"/>
    <property type="match status" value="1"/>
</dbReference>
<name>A0AAN3VXP0_9FUSO</name>
<proteinExistence type="predicted"/>
<comment type="caution">
    <text evidence="4">The sequence shown here is derived from an EMBL/GenBank/DDBJ whole genome shotgun (WGS) entry which is preliminary data.</text>
</comment>
<protein>
    <submittedName>
        <fullName evidence="4">L-ribulose-5-phosphate 4-epimerase</fullName>
    </submittedName>
</protein>
<dbReference type="GO" id="GO:0005829">
    <property type="term" value="C:cytosol"/>
    <property type="evidence" value="ECO:0007669"/>
    <property type="project" value="TreeGrafter"/>
</dbReference>
<dbReference type="NCBIfam" id="NF005302">
    <property type="entry name" value="PRK06833.1"/>
    <property type="match status" value="1"/>
</dbReference>
<dbReference type="EMBL" id="ALKK01000006">
    <property type="protein sequence ID" value="EJU18901.1"/>
    <property type="molecule type" value="Genomic_DNA"/>
</dbReference>
<dbReference type="GO" id="GO:0016832">
    <property type="term" value="F:aldehyde-lyase activity"/>
    <property type="evidence" value="ECO:0007669"/>
    <property type="project" value="TreeGrafter"/>
</dbReference>
<reference evidence="4 5" key="1">
    <citation type="submission" date="2012-07" db="EMBL/GenBank/DDBJ databases">
        <authorList>
            <person name="Durkin A.S."/>
            <person name="McCorrison J."/>
            <person name="Torralba M."/>
            <person name="Gillis M."/>
            <person name="Methe B."/>
            <person name="Sutton G."/>
            <person name="Nelson K.E."/>
        </authorList>
    </citation>
    <scope>NUCLEOTIDE SEQUENCE [LARGE SCALE GENOMIC DNA]</scope>
    <source>
        <strain evidence="4 5">Fnf 1007</strain>
    </source>
</reference>
<dbReference type="AlphaFoldDB" id="A0AAN3VXP0"/>
<dbReference type="InterPro" id="IPR050197">
    <property type="entry name" value="Aldolase_class_II_sugar_metab"/>
</dbReference>
<dbReference type="RefSeq" id="WP_005955261.1">
    <property type="nucleotide sequence ID" value="NZ_ALKK01000006.1"/>
</dbReference>
<organism evidence="4 5">
    <name type="scientific">Fusobacterium necrophorum subsp. funduliforme Fnf 1007</name>
    <dbReference type="NCBI Taxonomy" id="1161424"/>
    <lineage>
        <taxon>Bacteria</taxon>
        <taxon>Fusobacteriati</taxon>
        <taxon>Fusobacteriota</taxon>
        <taxon>Fusobacteriia</taxon>
        <taxon>Fusobacteriales</taxon>
        <taxon>Fusobacteriaceae</taxon>
        <taxon>Fusobacterium</taxon>
    </lineage>
</organism>
<evidence type="ECO:0000256" key="2">
    <source>
        <dbReference type="ARBA" id="ARBA00023239"/>
    </source>
</evidence>
<dbReference type="Gene3D" id="3.40.225.10">
    <property type="entry name" value="Class II aldolase/adducin N-terminal domain"/>
    <property type="match status" value="1"/>
</dbReference>
<evidence type="ECO:0000256" key="1">
    <source>
        <dbReference type="ARBA" id="ARBA00022723"/>
    </source>
</evidence>
<dbReference type="SUPFAM" id="SSF53639">
    <property type="entry name" value="AraD/HMP-PK domain-like"/>
    <property type="match status" value="1"/>
</dbReference>
<dbReference type="InterPro" id="IPR001303">
    <property type="entry name" value="Aldolase_II/adducin_N"/>
</dbReference>